<dbReference type="PANTHER" id="PTHR28152:SF1">
    <property type="entry name" value="HYDROXYACYL-THIOESTER DEHYDRATASE TYPE 2, MITOCHONDRIAL"/>
    <property type="match status" value="1"/>
</dbReference>
<dbReference type="Pfam" id="PF13452">
    <property type="entry name" value="FAS1_DH_region"/>
    <property type="match status" value="1"/>
</dbReference>
<feature type="domain" description="FAS1-like dehydratase" evidence="1">
    <location>
        <begin position="54"/>
        <end position="133"/>
    </location>
</feature>
<dbReference type="InterPro" id="IPR052741">
    <property type="entry name" value="Mitochondrial_HTD2"/>
</dbReference>
<comment type="caution">
    <text evidence="2">The sequence shown here is derived from an EMBL/GenBank/DDBJ whole genome shotgun (WGS) entry which is preliminary data.</text>
</comment>
<dbReference type="Proteomes" id="UP000018733">
    <property type="component" value="Unassembled WGS sequence"/>
</dbReference>
<dbReference type="PANTHER" id="PTHR28152">
    <property type="entry name" value="HYDROXYACYL-THIOESTER DEHYDRATASE TYPE 2, MITOCHONDRIAL"/>
    <property type="match status" value="1"/>
</dbReference>
<dbReference type="STRING" id="1424334.W822_01865"/>
<evidence type="ECO:0000313" key="3">
    <source>
        <dbReference type="Proteomes" id="UP000018733"/>
    </source>
</evidence>
<dbReference type="eggNOG" id="COG3777">
    <property type="taxonomic scope" value="Bacteria"/>
</dbReference>
<organism evidence="2 3">
    <name type="scientific">Advenella kashmirensis W13003</name>
    <dbReference type="NCBI Taxonomy" id="1424334"/>
    <lineage>
        <taxon>Bacteria</taxon>
        <taxon>Pseudomonadati</taxon>
        <taxon>Pseudomonadota</taxon>
        <taxon>Betaproteobacteria</taxon>
        <taxon>Burkholderiales</taxon>
        <taxon>Alcaligenaceae</taxon>
    </lineage>
</organism>
<dbReference type="AlphaFoldDB" id="V8QXB2"/>
<name>V8QXB2_9BURK</name>
<dbReference type="InterPro" id="IPR029069">
    <property type="entry name" value="HotDog_dom_sf"/>
</dbReference>
<dbReference type="SUPFAM" id="SSF54637">
    <property type="entry name" value="Thioesterase/thiol ester dehydrase-isomerase"/>
    <property type="match status" value="1"/>
</dbReference>
<dbReference type="RefSeq" id="WP_024003441.1">
    <property type="nucleotide sequence ID" value="NZ_KI650979.1"/>
</dbReference>
<dbReference type="PATRIC" id="fig|1424334.3.peg.367"/>
<protein>
    <submittedName>
        <fullName evidence="2">Acyl-CoA dehydrogenase</fullName>
    </submittedName>
</protein>
<dbReference type="EMBL" id="AYXT01000001">
    <property type="protein sequence ID" value="ETF03960.1"/>
    <property type="molecule type" value="Genomic_DNA"/>
</dbReference>
<proteinExistence type="predicted"/>
<dbReference type="GO" id="GO:0019171">
    <property type="term" value="F:(3R)-hydroxyacyl-[acyl-carrier-protein] dehydratase activity"/>
    <property type="evidence" value="ECO:0007669"/>
    <property type="project" value="TreeGrafter"/>
</dbReference>
<dbReference type="OrthoDB" id="7183822at2"/>
<dbReference type="Gene3D" id="3.10.129.10">
    <property type="entry name" value="Hotdog Thioesterase"/>
    <property type="match status" value="2"/>
</dbReference>
<sequence length="279" mass="31693">MIDANEWIGRQVSDIQTIEAWPLNGLKSLIGPELQRDAVDARAAVHPCAHWLYFVPVTEQSGIDVDGHPKRGDFIPPLALPRRMWAKSAITFAGDIMLGDRIEKVSTIASVDQKSGKSGELVFLEIDHKYLQDSRLLRHETQTIVYRDHQRYEDSIFTQLADEMPQWSHPTRLGPVELFRYSAITFNAHRIHYDADYTRNVEGYPSIIVQGQFIATLALSRALAALGMPRCKKFTFKAVKPVFSEQTVFIEGRKSEDGKILAWARQEDGRLNMTAEIEL</sequence>
<gene>
    <name evidence="2" type="ORF">W822_01865</name>
</gene>
<dbReference type="HOGENOM" id="CLU_028690_3_0_4"/>
<reference evidence="2 3" key="1">
    <citation type="journal article" date="2014" name="Genome Announc.">
        <title>Draft Genome Sequence of Advenella kashmirensis Strain W13003, a Polycyclic Aromatic Hydrocarbon-Degrading Bacterium.</title>
        <authorList>
            <person name="Wang X."/>
            <person name="Jin D."/>
            <person name="Zhou L."/>
            <person name="Wu L."/>
            <person name="An W."/>
            <person name="Zhao L."/>
        </authorList>
    </citation>
    <scope>NUCLEOTIDE SEQUENCE [LARGE SCALE GENOMIC DNA]</scope>
    <source>
        <strain evidence="2 3">W13003</strain>
    </source>
</reference>
<evidence type="ECO:0000313" key="2">
    <source>
        <dbReference type="EMBL" id="ETF03960.1"/>
    </source>
</evidence>
<evidence type="ECO:0000259" key="1">
    <source>
        <dbReference type="Pfam" id="PF13452"/>
    </source>
</evidence>
<accession>V8QXB2</accession>
<keyword evidence="3" id="KW-1185">Reference proteome</keyword>
<dbReference type="InterPro" id="IPR039569">
    <property type="entry name" value="FAS1-like_DH_region"/>
</dbReference>